<evidence type="ECO:0000313" key="2">
    <source>
        <dbReference type="Proteomes" id="UP000217289"/>
    </source>
</evidence>
<sequence>MFCDEMVNMSLDLNLDTTLNEIVDAVMSS</sequence>
<proteinExistence type="predicted"/>
<organism evidence="1 2">
    <name type="scientific">Melittangium boletus DSM 14713</name>
    <dbReference type="NCBI Taxonomy" id="1294270"/>
    <lineage>
        <taxon>Bacteria</taxon>
        <taxon>Pseudomonadati</taxon>
        <taxon>Myxococcota</taxon>
        <taxon>Myxococcia</taxon>
        <taxon>Myxococcales</taxon>
        <taxon>Cystobacterineae</taxon>
        <taxon>Archangiaceae</taxon>
        <taxon>Melittangium</taxon>
    </lineage>
</organism>
<dbReference type="EMBL" id="CP022163">
    <property type="protein sequence ID" value="ATB30966.1"/>
    <property type="molecule type" value="Genomic_DNA"/>
</dbReference>
<dbReference type="AlphaFoldDB" id="A0A250IJ31"/>
<keyword evidence="2" id="KW-1185">Reference proteome</keyword>
<accession>A0A250IJ31</accession>
<name>A0A250IJ31_9BACT</name>
<gene>
    <name evidence="1" type="ORF">MEBOL_004428</name>
</gene>
<protein>
    <submittedName>
        <fullName evidence="1">Uncharacterized protein</fullName>
    </submittedName>
</protein>
<dbReference type="KEGG" id="mbd:MEBOL_004428"/>
<dbReference type="Proteomes" id="UP000217289">
    <property type="component" value="Chromosome"/>
</dbReference>
<reference evidence="1 2" key="1">
    <citation type="submission" date="2017-06" db="EMBL/GenBank/DDBJ databases">
        <authorList>
            <person name="Kim H.J."/>
            <person name="Triplett B.A."/>
        </authorList>
    </citation>
    <scope>NUCLEOTIDE SEQUENCE [LARGE SCALE GENOMIC DNA]</scope>
    <source>
        <strain evidence="1 2">DSM 14713</strain>
    </source>
</reference>
<evidence type="ECO:0000313" key="1">
    <source>
        <dbReference type="EMBL" id="ATB30966.1"/>
    </source>
</evidence>